<protein>
    <recommendedName>
        <fullName evidence="7">Signal transduction histidine-protein kinase/phosphatase DegS</fullName>
        <ecNumber evidence="7">2.7.13.3</ecNumber>
        <ecNumber evidence="7">3.1.3.-</ecNumber>
    </recommendedName>
</protein>
<dbReference type="CDD" id="cd16917">
    <property type="entry name" value="HATPase_UhpB-NarQ-NarX-like"/>
    <property type="match status" value="1"/>
</dbReference>
<dbReference type="InterPro" id="IPR036890">
    <property type="entry name" value="HATPase_C_sf"/>
</dbReference>
<keyword evidence="3 7" id="KW-0547">Nucleotide-binding</keyword>
<evidence type="ECO:0000256" key="8">
    <source>
        <dbReference type="SAM" id="Coils"/>
    </source>
</evidence>
<keyword evidence="11" id="KW-1185">Reference proteome</keyword>
<keyword evidence="4 7" id="KW-0418">Kinase</keyword>
<evidence type="ECO:0000256" key="4">
    <source>
        <dbReference type="ARBA" id="ARBA00022777"/>
    </source>
</evidence>
<comment type="subcellular location">
    <subcellularLocation>
        <location evidence="7">Cytoplasm</location>
    </subcellularLocation>
</comment>
<dbReference type="EMBL" id="AVPG01000014">
    <property type="protein sequence ID" value="KGX86322.1"/>
    <property type="molecule type" value="Genomic_DNA"/>
</dbReference>
<dbReference type="PROSITE" id="PS50109">
    <property type="entry name" value="HIS_KIN"/>
    <property type="match status" value="1"/>
</dbReference>
<gene>
    <name evidence="10" type="ORF">N784_05070</name>
</gene>
<dbReference type="InterPro" id="IPR005467">
    <property type="entry name" value="His_kinase_dom"/>
</dbReference>
<evidence type="ECO:0000256" key="6">
    <source>
        <dbReference type="ARBA" id="ARBA00023012"/>
    </source>
</evidence>
<dbReference type="eggNOG" id="COG4585">
    <property type="taxonomic scope" value="Bacteria"/>
</dbReference>
<comment type="catalytic activity">
    <reaction evidence="1 7">
        <text>ATP + protein L-histidine = ADP + protein N-phospho-L-histidine.</text>
        <dbReference type="EC" id="2.7.13.3"/>
    </reaction>
</comment>
<dbReference type="RefSeq" id="WP_036834556.1">
    <property type="nucleotide sequence ID" value="NZ_AVPG01000014.1"/>
</dbReference>
<dbReference type="GO" id="GO:0046983">
    <property type="term" value="F:protein dimerization activity"/>
    <property type="evidence" value="ECO:0007669"/>
    <property type="project" value="InterPro"/>
</dbReference>
<dbReference type="SMART" id="SM00387">
    <property type="entry name" value="HATPase_c"/>
    <property type="match status" value="1"/>
</dbReference>
<feature type="coiled-coil region" evidence="8">
    <location>
        <begin position="104"/>
        <end position="166"/>
    </location>
</feature>
<evidence type="ECO:0000313" key="10">
    <source>
        <dbReference type="EMBL" id="KGX86322.1"/>
    </source>
</evidence>
<evidence type="ECO:0000313" key="11">
    <source>
        <dbReference type="Proteomes" id="UP000030401"/>
    </source>
</evidence>
<dbReference type="PANTHER" id="PTHR24421">
    <property type="entry name" value="NITRATE/NITRITE SENSOR PROTEIN NARX-RELATED"/>
    <property type="match status" value="1"/>
</dbReference>
<evidence type="ECO:0000256" key="1">
    <source>
        <dbReference type="ARBA" id="ARBA00000085"/>
    </source>
</evidence>
<keyword evidence="7" id="KW-0963">Cytoplasm</keyword>
<dbReference type="InterPro" id="IPR050482">
    <property type="entry name" value="Sensor_HK_TwoCompSys"/>
</dbReference>
<dbReference type="GO" id="GO:0004721">
    <property type="term" value="F:phosphoprotein phosphatase activity"/>
    <property type="evidence" value="ECO:0007669"/>
    <property type="project" value="UniProtKB-UniRule"/>
</dbReference>
<organism evidence="10 11">
    <name type="scientific">Pontibacillus litoralis JSM 072002</name>
    <dbReference type="NCBI Taxonomy" id="1385512"/>
    <lineage>
        <taxon>Bacteria</taxon>
        <taxon>Bacillati</taxon>
        <taxon>Bacillota</taxon>
        <taxon>Bacilli</taxon>
        <taxon>Bacillales</taxon>
        <taxon>Bacillaceae</taxon>
        <taxon>Pontibacillus</taxon>
    </lineage>
</organism>
<dbReference type="InterPro" id="IPR016381">
    <property type="entry name" value="Sig_transdc_His_kinase_DegS"/>
</dbReference>
<dbReference type="GO" id="GO:0016020">
    <property type="term" value="C:membrane"/>
    <property type="evidence" value="ECO:0007669"/>
    <property type="project" value="InterPro"/>
</dbReference>
<feature type="domain" description="Histidine kinase" evidence="9">
    <location>
        <begin position="183"/>
        <end position="379"/>
    </location>
</feature>
<evidence type="ECO:0000256" key="3">
    <source>
        <dbReference type="ARBA" id="ARBA00022741"/>
    </source>
</evidence>
<dbReference type="Proteomes" id="UP000030401">
    <property type="component" value="Unassembled WGS sequence"/>
</dbReference>
<dbReference type="AlphaFoldDB" id="A0A0A5HRR3"/>
<dbReference type="Gene3D" id="3.30.565.10">
    <property type="entry name" value="Histidine kinase-like ATPase, C-terminal domain"/>
    <property type="match status" value="1"/>
</dbReference>
<keyword evidence="5 7" id="KW-0067">ATP-binding</keyword>
<dbReference type="Pfam" id="PF07730">
    <property type="entry name" value="HisKA_3"/>
    <property type="match status" value="1"/>
</dbReference>
<proteinExistence type="predicted"/>
<dbReference type="InterPro" id="IPR003594">
    <property type="entry name" value="HATPase_dom"/>
</dbReference>
<name>A0A0A5HRR3_9BACI</name>
<dbReference type="Pfam" id="PF02518">
    <property type="entry name" value="HATPase_c"/>
    <property type="match status" value="1"/>
</dbReference>
<dbReference type="EC" id="2.7.13.3" evidence="7"/>
<dbReference type="GO" id="GO:0005524">
    <property type="term" value="F:ATP binding"/>
    <property type="evidence" value="ECO:0007669"/>
    <property type="project" value="UniProtKB-UniRule"/>
</dbReference>
<comment type="caution">
    <text evidence="10">The sequence shown here is derived from an EMBL/GenBank/DDBJ whole genome shotgun (WGS) entry which is preliminary data.</text>
</comment>
<keyword evidence="7" id="KW-0378">Hydrolase</keyword>
<feature type="coiled-coil region" evidence="8">
    <location>
        <begin position="33"/>
        <end position="67"/>
    </location>
</feature>
<dbReference type="Gene3D" id="1.20.5.1930">
    <property type="match status" value="1"/>
</dbReference>
<keyword evidence="8" id="KW-0175">Coiled coil</keyword>
<evidence type="ECO:0000256" key="5">
    <source>
        <dbReference type="ARBA" id="ARBA00022840"/>
    </source>
</evidence>
<dbReference type="InterPro" id="IPR011712">
    <property type="entry name" value="Sig_transdc_His_kin_sub3_dim/P"/>
</dbReference>
<keyword evidence="7" id="KW-0904">Protein phosphatase</keyword>
<evidence type="ECO:0000256" key="2">
    <source>
        <dbReference type="ARBA" id="ARBA00022679"/>
    </source>
</evidence>
<dbReference type="Pfam" id="PF05384">
    <property type="entry name" value="DegS"/>
    <property type="match status" value="1"/>
</dbReference>
<reference evidence="10 11" key="1">
    <citation type="submission" date="2013-08" db="EMBL/GenBank/DDBJ databases">
        <authorList>
            <person name="Huang J."/>
            <person name="Wang G."/>
        </authorList>
    </citation>
    <scope>NUCLEOTIDE SEQUENCE [LARGE SCALE GENOMIC DNA]</scope>
    <source>
        <strain evidence="10 11">JSM 072002</strain>
    </source>
</reference>
<dbReference type="PANTHER" id="PTHR24421:SF55">
    <property type="entry name" value="SENSOR HISTIDINE KINASE YDFH"/>
    <property type="match status" value="1"/>
</dbReference>
<dbReference type="EC" id="3.1.3.-" evidence="7"/>
<dbReference type="STRING" id="1385512.N784_05070"/>
<dbReference type="OrthoDB" id="9781904at2"/>
<comment type="function">
    <text evidence="7">Member of the two-component regulatory system DegS/DegU, which plays an important role in the transition growth phase.</text>
</comment>
<sequence length="381" mass="44358">MSQRKSNEKALDSIINEMIETVTNSKDEIFHIGEQSRNELEETVAELQETKRLVKMVIEERDELEVKASLSRKRLSEVSKYFDKYSEEEVHEVYEHTHQIQMKLSVKREQEKQLRDKRDDLELRLRRIEDTLKRAEALGAKISVVLHYLNEDFRDVSEKLEDAREKQAFGLKIIEAQEEERRRLSREIHDGPAQMLANVMLRSELIGRIHQERGPEEALQEIKNVRKMVRSALYEVRRIIYDLRPMALDDLGLIPTLKKYVANIEEYNNTVVYFTSLGSDKRLHSKYEVAFFRLVQEATQNAIKHAEASKIDVKIEINKSNVTIIVRDDGKGFDSTQKTENSFGIIGMKERVEMLSGKIVIDSKLGIGTMVHIEVPINVYE</sequence>
<dbReference type="PIRSF" id="PIRSF003169">
    <property type="entry name" value="STHK_DegS"/>
    <property type="match status" value="1"/>
</dbReference>
<keyword evidence="2 7" id="KW-0808">Transferase</keyword>
<evidence type="ECO:0000256" key="7">
    <source>
        <dbReference type="PIRNR" id="PIRNR003169"/>
    </source>
</evidence>
<keyword evidence="6 7" id="KW-0902">Two-component regulatory system</keyword>
<accession>A0A0A5HRR3</accession>
<evidence type="ECO:0000259" key="9">
    <source>
        <dbReference type="PROSITE" id="PS50109"/>
    </source>
</evidence>
<dbReference type="InterPro" id="IPR008595">
    <property type="entry name" value="DegS"/>
</dbReference>
<dbReference type="GO" id="GO:0000155">
    <property type="term" value="F:phosphorelay sensor kinase activity"/>
    <property type="evidence" value="ECO:0007669"/>
    <property type="project" value="UniProtKB-UniRule"/>
</dbReference>
<dbReference type="GO" id="GO:0005737">
    <property type="term" value="C:cytoplasm"/>
    <property type="evidence" value="ECO:0007669"/>
    <property type="project" value="UniProtKB-SubCell"/>
</dbReference>
<dbReference type="SUPFAM" id="SSF55874">
    <property type="entry name" value="ATPase domain of HSP90 chaperone/DNA topoisomerase II/histidine kinase"/>
    <property type="match status" value="1"/>
</dbReference>